<gene>
    <name evidence="2" type="ORF">BOA8489_01206</name>
</gene>
<dbReference type="EMBL" id="FXXQ01000003">
    <property type="protein sequence ID" value="SMX23104.1"/>
    <property type="molecule type" value="Genomic_DNA"/>
</dbReference>
<name>A0A238IZM1_9RHOB</name>
<organism evidence="2 3">
    <name type="scientific">Boseongicola aestuarii</name>
    <dbReference type="NCBI Taxonomy" id="1470561"/>
    <lineage>
        <taxon>Bacteria</taxon>
        <taxon>Pseudomonadati</taxon>
        <taxon>Pseudomonadota</taxon>
        <taxon>Alphaproteobacteria</taxon>
        <taxon>Rhodobacterales</taxon>
        <taxon>Paracoccaceae</taxon>
        <taxon>Boseongicola</taxon>
    </lineage>
</organism>
<dbReference type="AlphaFoldDB" id="A0A238IZM1"/>
<protein>
    <recommendedName>
        <fullName evidence="1">YjiS-like domain-containing protein</fullName>
    </recommendedName>
</protein>
<proteinExistence type="predicted"/>
<dbReference type="InterPro" id="IPR009506">
    <property type="entry name" value="YjiS-like"/>
</dbReference>
<evidence type="ECO:0000313" key="2">
    <source>
        <dbReference type="EMBL" id="SMX23104.1"/>
    </source>
</evidence>
<evidence type="ECO:0000313" key="3">
    <source>
        <dbReference type="Proteomes" id="UP000201838"/>
    </source>
</evidence>
<dbReference type="Pfam" id="PF06568">
    <property type="entry name" value="YjiS-like"/>
    <property type="match status" value="1"/>
</dbReference>
<dbReference type="OrthoDB" id="7861975at2"/>
<dbReference type="Proteomes" id="UP000201838">
    <property type="component" value="Unassembled WGS sequence"/>
</dbReference>
<reference evidence="2 3" key="1">
    <citation type="submission" date="2017-05" db="EMBL/GenBank/DDBJ databases">
        <authorList>
            <person name="Song R."/>
            <person name="Chenine A.L."/>
            <person name="Ruprecht R.M."/>
        </authorList>
    </citation>
    <scope>NUCLEOTIDE SEQUENCE [LARGE SCALE GENOMIC DNA]</scope>
    <source>
        <strain evidence="2 3">CECT 8489</strain>
    </source>
</reference>
<feature type="domain" description="YjiS-like" evidence="1">
    <location>
        <begin position="26"/>
        <end position="59"/>
    </location>
</feature>
<dbReference type="RefSeq" id="WP_093973104.1">
    <property type="nucleotide sequence ID" value="NZ_FXXQ01000003.1"/>
</dbReference>
<keyword evidence="3" id="KW-1185">Reference proteome</keyword>
<accession>A0A238IZM1</accession>
<evidence type="ECO:0000259" key="1">
    <source>
        <dbReference type="Pfam" id="PF06568"/>
    </source>
</evidence>
<sequence length="87" mass="9993">MTDFTCDHIQPSQIGHPLFDLSNKLAARIRARQQRRKLAELMALDRKTLRDIGLTRKDVAQTLAQPLSVDAQTELYRIAYLNGRNLM</sequence>